<dbReference type="NCBIfam" id="TIGR01909">
    <property type="entry name" value="C_GCAxxG_C_C"/>
    <property type="match status" value="1"/>
</dbReference>
<evidence type="ECO:0000313" key="2">
    <source>
        <dbReference type="Proteomes" id="UP001145087"/>
    </source>
</evidence>
<proteinExistence type="predicted"/>
<dbReference type="RefSeq" id="WP_343334054.1">
    <property type="nucleotide sequence ID" value="NZ_JAPOHD010000029.1"/>
</dbReference>
<reference evidence="1" key="1">
    <citation type="submission" date="2022-11" db="EMBL/GenBank/DDBJ databases">
        <title>Marilongibacter aestuarii gen. nov., sp. nov., isolated from tidal flat sediment.</title>
        <authorList>
            <person name="Jiayan W."/>
        </authorList>
    </citation>
    <scope>NUCLEOTIDE SEQUENCE</scope>
    <source>
        <strain evidence="1">Z1-6</strain>
    </source>
</reference>
<name>A0A9X3J7N9_9BACT</name>
<comment type="caution">
    <text evidence="1">The sequence shown here is derived from an EMBL/GenBank/DDBJ whole genome shotgun (WGS) entry which is preliminary data.</text>
</comment>
<dbReference type="Pfam" id="PF09719">
    <property type="entry name" value="C_GCAxxG_C_C"/>
    <property type="match status" value="1"/>
</dbReference>
<dbReference type="EMBL" id="JAPOHD010000029">
    <property type="protein sequence ID" value="MCY1721726.1"/>
    <property type="molecule type" value="Genomic_DNA"/>
</dbReference>
<dbReference type="InterPro" id="IPR010181">
    <property type="entry name" value="CGCAxxGCC_motif"/>
</dbReference>
<accession>A0A9X3J7N9</accession>
<keyword evidence="2" id="KW-1185">Reference proteome</keyword>
<evidence type="ECO:0000313" key="1">
    <source>
        <dbReference type="EMBL" id="MCY1721726.1"/>
    </source>
</evidence>
<protein>
    <submittedName>
        <fullName evidence="1">C-GCAxxG-C-C family protein</fullName>
    </submittedName>
</protein>
<sequence>MTIKADLVEELFSQLNCAQTVFGLHAEELELNKETAFKIASGFGGGMACAETCGAVTGAYMVIGMKHGHFTSDPEAKAATKQKIQQFNEKFKAEHSSLICKELTGYDISTEEGAAAANNSGVFANKCLQLIKTACDILEKHF</sequence>
<gene>
    <name evidence="1" type="ORF">OU798_15335</name>
</gene>
<dbReference type="Proteomes" id="UP001145087">
    <property type="component" value="Unassembled WGS sequence"/>
</dbReference>
<dbReference type="AlphaFoldDB" id="A0A9X3J7N9"/>
<organism evidence="1 2">
    <name type="scientific">Draconibacterium aestuarii</name>
    <dbReference type="NCBI Taxonomy" id="2998507"/>
    <lineage>
        <taxon>Bacteria</taxon>
        <taxon>Pseudomonadati</taxon>
        <taxon>Bacteroidota</taxon>
        <taxon>Bacteroidia</taxon>
        <taxon>Marinilabiliales</taxon>
        <taxon>Prolixibacteraceae</taxon>
        <taxon>Draconibacterium</taxon>
    </lineage>
</organism>